<accession>A0A7M7KN59</accession>
<dbReference type="AlphaFoldDB" id="A0A7M7KN59"/>
<dbReference type="PANTHER" id="PTHR13511">
    <property type="entry name" value="KXDL MOTIF-CONTAINING PROTEIN 1"/>
    <property type="match status" value="1"/>
</dbReference>
<reference evidence="4" key="1">
    <citation type="submission" date="2021-01" db="UniProtKB">
        <authorList>
            <consortium name="EnsemblMetazoa"/>
        </authorList>
    </citation>
    <scope>IDENTIFICATION</scope>
</reference>
<dbReference type="GO" id="GO:0032418">
    <property type="term" value="P:lysosome localization"/>
    <property type="evidence" value="ECO:0007669"/>
    <property type="project" value="TreeGrafter"/>
</dbReference>
<evidence type="ECO:0000313" key="5">
    <source>
        <dbReference type="Proteomes" id="UP000594260"/>
    </source>
</evidence>
<feature type="domain" description="Piwi" evidence="3">
    <location>
        <begin position="563"/>
        <end position="829"/>
    </location>
</feature>
<dbReference type="InterPro" id="IPR012337">
    <property type="entry name" value="RNaseH-like_sf"/>
</dbReference>
<feature type="region of interest" description="Disordered" evidence="2">
    <location>
        <begin position="1"/>
        <end position="40"/>
    </location>
</feature>
<dbReference type="Proteomes" id="UP000594260">
    <property type="component" value="Unplaced"/>
</dbReference>
<evidence type="ECO:0000313" key="4">
    <source>
        <dbReference type="EnsemblMetazoa" id="XP_022669422"/>
    </source>
</evidence>
<dbReference type="RefSeq" id="XP_022669422.1">
    <property type="nucleotide sequence ID" value="XM_022813687.1"/>
</dbReference>
<dbReference type="KEGG" id="vde:111253765"/>
<sequence length="904" mass="101590">MDSREGSQASVAKPGRGRGLMLRSRSKKTNSDSGIGQSIDTNSSKLIKSCAQSVSSVRSPANGTYSLDGATDTSNDFITNIFRSESCTPRDIEGTFSSDIQQLKEALPAVPTEQQNNISAFSNTNCLQFKENTEVTKLCYHVEFTSHEDYELFPIQKKQFFLQEFVKDALELPAYYFELPDKLYTVGPLPQDHFKLQGTIDSHQVTVSFELSSNPINQKEFFDVLLQKIALMITSPKAFVPLQLTPEYRRFERYPGKVIDVVKVDENDLNDHRILVRCSSNPVNTGTVRDIISECLIYAISEGVDEKYYHRLVLDSLKNLVVLADIEKTILIISDVLWDQNMRKSHHRQSFFERRGVRVQPRPILVCRYLHKETTTHMEAENLRIQGSRRTKSSHLLGRDHAEGGADCVSNFLGEPVSGQQRQLALLRYLESATKKRIVNELAAWGLQLLDTAVVSNGVLLQSDQMLHLAKNCYAPVQSRGWLARLADFEVTTPVRISSWVVVAQRGDENIVIAMIENLINDAPKLGIQIDSPRMAKYILSDERKAYVQALKALQGKHKDLQLAIVIMRASRDDIYCDVKKWALMSQNRNIATQVLIRDTARAVASRPQVCLSIITQINCKMGGDLWTLDGTLTGIMVIGMSAYTGTSGFLWLGVVASRDRLFSRWYSTAIKDMQDLKIVATKALAKYREANKDTMPETTFVFRRQMAPLSQREKADLQGACGPNTSLVVVTLLDTVELVDIFMTAAKSDDCATALTDLHKKLIYVPQQKGVPTDVLVFLLECNTAQLSIKVISKVIKQLKHMYFNVAGETSLPAPLLVMLERFEKSNCMLATCNGLSQSRLAVATKEVSQHVTLLQDLKKDLENVFSRIRFLKSVLANQYPEAFANAKLNEVHEEDEQDQQPI</sequence>
<evidence type="ECO:0000256" key="1">
    <source>
        <dbReference type="ARBA" id="ARBA00005913"/>
    </source>
</evidence>
<dbReference type="InterPro" id="IPR036397">
    <property type="entry name" value="RNaseH_sf"/>
</dbReference>
<dbReference type="InterPro" id="IPR039843">
    <property type="entry name" value="KXD1-like"/>
</dbReference>
<dbReference type="SMART" id="SM00950">
    <property type="entry name" value="Piwi"/>
    <property type="match status" value="1"/>
</dbReference>
<dbReference type="EnsemblMetazoa" id="XM_022813701">
    <property type="protein sequence ID" value="XP_022669436"/>
    <property type="gene ID" value="LOC111253765"/>
</dbReference>
<dbReference type="Gene3D" id="3.30.420.10">
    <property type="entry name" value="Ribonuclease H-like superfamily/Ribonuclease H"/>
    <property type="match status" value="1"/>
</dbReference>
<proteinExistence type="inferred from homology"/>
<dbReference type="Gene3D" id="3.40.50.2300">
    <property type="match status" value="1"/>
</dbReference>
<evidence type="ECO:0000259" key="3">
    <source>
        <dbReference type="SMART" id="SM00950"/>
    </source>
</evidence>
<feature type="compositionally biased region" description="Polar residues" evidence="2">
    <location>
        <begin position="1"/>
        <end position="10"/>
    </location>
</feature>
<dbReference type="InterPro" id="IPR003165">
    <property type="entry name" value="Piwi"/>
</dbReference>
<organism evidence="4 5">
    <name type="scientific">Varroa destructor</name>
    <name type="common">Honeybee mite</name>
    <dbReference type="NCBI Taxonomy" id="109461"/>
    <lineage>
        <taxon>Eukaryota</taxon>
        <taxon>Metazoa</taxon>
        <taxon>Ecdysozoa</taxon>
        <taxon>Arthropoda</taxon>
        <taxon>Chelicerata</taxon>
        <taxon>Arachnida</taxon>
        <taxon>Acari</taxon>
        <taxon>Parasitiformes</taxon>
        <taxon>Mesostigmata</taxon>
        <taxon>Gamasina</taxon>
        <taxon>Dermanyssoidea</taxon>
        <taxon>Varroidae</taxon>
        <taxon>Varroa</taxon>
    </lineage>
</organism>
<keyword evidence="5" id="KW-1185">Reference proteome</keyword>
<dbReference type="SUPFAM" id="SSF53098">
    <property type="entry name" value="Ribonuclease H-like"/>
    <property type="match status" value="1"/>
</dbReference>
<dbReference type="RefSeq" id="XP_022669427.1">
    <property type="nucleotide sequence ID" value="XM_022813692.1"/>
</dbReference>
<protein>
    <recommendedName>
        <fullName evidence="3">Piwi domain-containing protein</fullName>
    </recommendedName>
</protein>
<dbReference type="GO" id="GO:0003676">
    <property type="term" value="F:nucleic acid binding"/>
    <property type="evidence" value="ECO:0007669"/>
    <property type="project" value="InterPro"/>
</dbReference>
<dbReference type="EnsemblMetazoa" id="XM_022813692">
    <property type="protein sequence ID" value="XP_022669427"/>
    <property type="gene ID" value="LOC111253765"/>
</dbReference>
<dbReference type="PANTHER" id="PTHR13511:SF0">
    <property type="entry name" value="KXDL MOTIF-CONTAINING PROTEIN 1"/>
    <property type="match status" value="1"/>
</dbReference>
<dbReference type="Pfam" id="PF02171">
    <property type="entry name" value="Piwi"/>
    <property type="match status" value="1"/>
</dbReference>
<dbReference type="RefSeq" id="XP_022669436.1">
    <property type="nucleotide sequence ID" value="XM_022813701.1"/>
</dbReference>
<evidence type="ECO:0000256" key="2">
    <source>
        <dbReference type="SAM" id="MobiDB-lite"/>
    </source>
</evidence>
<dbReference type="Pfam" id="PF10241">
    <property type="entry name" value="KxDL"/>
    <property type="match status" value="1"/>
</dbReference>
<dbReference type="GeneID" id="111253765"/>
<feature type="compositionally biased region" description="Polar residues" evidence="2">
    <location>
        <begin position="31"/>
        <end position="40"/>
    </location>
</feature>
<dbReference type="InterPro" id="IPR019371">
    <property type="entry name" value="KxDL_dom"/>
</dbReference>
<name>A0A7M7KN59_VARDE</name>
<comment type="similarity">
    <text evidence="1">Belongs to the KXD1 family.</text>
</comment>
<dbReference type="InParanoid" id="A0A7M7KN59"/>
<dbReference type="GO" id="GO:0099078">
    <property type="term" value="C:BORC complex"/>
    <property type="evidence" value="ECO:0007669"/>
    <property type="project" value="TreeGrafter"/>
</dbReference>
<dbReference type="OrthoDB" id="10258877at2759"/>
<dbReference type="EnsemblMetazoa" id="XM_022813687">
    <property type="protein sequence ID" value="XP_022669422"/>
    <property type="gene ID" value="LOC111253765"/>
</dbReference>